<name>A0AA39WSE0_9PEZI</name>
<evidence type="ECO:0000256" key="1">
    <source>
        <dbReference type="SAM" id="MobiDB-lite"/>
    </source>
</evidence>
<organism evidence="2 3">
    <name type="scientific">Immersiella caudata</name>
    <dbReference type="NCBI Taxonomy" id="314043"/>
    <lineage>
        <taxon>Eukaryota</taxon>
        <taxon>Fungi</taxon>
        <taxon>Dikarya</taxon>
        <taxon>Ascomycota</taxon>
        <taxon>Pezizomycotina</taxon>
        <taxon>Sordariomycetes</taxon>
        <taxon>Sordariomycetidae</taxon>
        <taxon>Sordariales</taxon>
        <taxon>Lasiosphaeriaceae</taxon>
        <taxon>Immersiella</taxon>
    </lineage>
</organism>
<accession>A0AA39WSE0</accession>
<keyword evidence="3" id="KW-1185">Reference proteome</keyword>
<evidence type="ECO:0000313" key="2">
    <source>
        <dbReference type="EMBL" id="KAK0620717.1"/>
    </source>
</evidence>
<comment type="caution">
    <text evidence="2">The sequence shown here is derived from an EMBL/GenBank/DDBJ whole genome shotgun (WGS) entry which is preliminary data.</text>
</comment>
<protein>
    <submittedName>
        <fullName evidence="2">Uncharacterized protein</fullName>
    </submittedName>
</protein>
<feature type="compositionally biased region" description="Basic and acidic residues" evidence="1">
    <location>
        <begin position="203"/>
        <end position="222"/>
    </location>
</feature>
<gene>
    <name evidence="2" type="ORF">B0T14DRAFT_567449</name>
</gene>
<proteinExistence type="predicted"/>
<reference evidence="2" key="1">
    <citation type="submission" date="2023-06" db="EMBL/GenBank/DDBJ databases">
        <title>Genome-scale phylogeny and comparative genomics of the fungal order Sordariales.</title>
        <authorList>
            <consortium name="Lawrence Berkeley National Laboratory"/>
            <person name="Hensen N."/>
            <person name="Bonometti L."/>
            <person name="Westerberg I."/>
            <person name="Brannstrom I.O."/>
            <person name="Guillou S."/>
            <person name="Cros-Aarteil S."/>
            <person name="Calhoun S."/>
            <person name="Haridas S."/>
            <person name="Kuo A."/>
            <person name="Mondo S."/>
            <person name="Pangilinan J."/>
            <person name="Riley R."/>
            <person name="Labutti K."/>
            <person name="Andreopoulos B."/>
            <person name="Lipzen A."/>
            <person name="Chen C."/>
            <person name="Yanf M."/>
            <person name="Daum C."/>
            <person name="Ng V."/>
            <person name="Clum A."/>
            <person name="Steindorff A."/>
            <person name="Ohm R."/>
            <person name="Martin F."/>
            <person name="Silar P."/>
            <person name="Natvig D."/>
            <person name="Lalanne C."/>
            <person name="Gautier V."/>
            <person name="Ament-Velasquez S.L."/>
            <person name="Kruys A."/>
            <person name="Hutchinson M.I."/>
            <person name="Powell A.J."/>
            <person name="Barry K."/>
            <person name="Miller A.N."/>
            <person name="Grigoriev I.V."/>
            <person name="Debuchy R."/>
            <person name="Gladieux P."/>
            <person name="Thoren M.H."/>
            <person name="Johannesson H."/>
        </authorList>
    </citation>
    <scope>NUCLEOTIDE SEQUENCE</scope>
    <source>
        <strain evidence="2">CBS 606.72</strain>
    </source>
</reference>
<dbReference type="EMBL" id="JAULSU010000004">
    <property type="protein sequence ID" value="KAK0620717.1"/>
    <property type="molecule type" value="Genomic_DNA"/>
</dbReference>
<dbReference type="AlphaFoldDB" id="A0AA39WSE0"/>
<dbReference type="Proteomes" id="UP001175000">
    <property type="component" value="Unassembled WGS sequence"/>
</dbReference>
<sequence length="256" mass="29047">MSASSYTAAGLDPARPDDIEKLLMRPAGEDHAWVGFIRGDDHFERVKMNFERVHDLKHIRDRSEDADFPSTPLLKQLYAKQLFEAMVDFTVSPTKTFIDNPDSVQVKRLKMMSNFAFEFLARELVDVVAKVHCGRLGFRPWIRNEECKTDWGYEEYDMFSERFGEVCNACRRSKAFVYSMITSNEACRFASSPKNELGLKEANMRGNKNKAEMLREVSDQRKQGSAKPGKKRVRESDGTDDGGNGGPVAEKGPESV</sequence>
<evidence type="ECO:0000313" key="3">
    <source>
        <dbReference type="Proteomes" id="UP001175000"/>
    </source>
</evidence>
<feature type="region of interest" description="Disordered" evidence="1">
    <location>
        <begin position="203"/>
        <end position="256"/>
    </location>
</feature>